<dbReference type="PANTHER" id="PTHR21541">
    <property type="entry name" value="BTB POZ DOMAIN CONTAINING 12"/>
    <property type="match status" value="1"/>
</dbReference>
<dbReference type="OrthoDB" id="1931232at2759"/>
<evidence type="ECO:0000313" key="11">
    <source>
        <dbReference type="Proteomes" id="UP000326759"/>
    </source>
</evidence>
<reference evidence="10 11" key="1">
    <citation type="journal article" date="2019" name="PLoS Biol.">
        <title>Sex chromosomes control vertical transmission of feminizing Wolbachia symbionts in an isopod.</title>
        <authorList>
            <person name="Becking T."/>
            <person name="Chebbi M.A."/>
            <person name="Giraud I."/>
            <person name="Moumen B."/>
            <person name="Laverre T."/>
            <person name="Caubet Y."/>
            <person name="Peccoud J."/>
            <person name="Gilbert C."/>
            <person name="Cordaux R."/>
        </authorList>
    </citation>
    <scope>NUCLEOTIDE SEQUENCE [LARGE SCALE GENOMIC DNA]</scope>
    <source>
        <strain evidence="10">ANa2</strain>
        <tissue evidence="10">Whole body excluding digestive tract and cuticle</tissue>
    </source>
</reference>
<feature type="region of interest" description="Disordered" evidence="8">
    <location>
        <begin position="259"/>
        <end position="323"/>
    </location>
</feature>
<comment type="caution">
    <text evidence="10">The sequence shown here is derived from an EMBL/GenBank/DDBJ whole genome shotgun (WGS) entry which is preliminary data.</text>
</comment>
<evidence type="ECO:0000256" key="7">
    <source>
        <dbReference type="ARBA" id="ARBA00029496"/>
    </source>
</evidence>
<comment type="similarity">
    <text evidence="2">Belongs to the SLX4 family.</text>
</comment>
<dbReference type="Gene3D" id="3.30.710.10">
    <property type="entry name" value="Potassium Channel Kv1.1, Chain A"/>
    <property type="match status" value="1"/>
</dbReference>
<evidence type="ECO:0000256" key="3">
    <source>
        <dbReference type="ARBA" id="ARBA00022763"/>
    </source>
</evidence>
<feature type="compositionally biased region" description="Low complexity" evidence="8">
    <location>
        <begin position="281"/>
        <end position="294"/>
    </location>
</feature>
<dbReference type="InterPro" id="IPR018574">
    <property type="entry name" value="Structure-sp_endonuc_su_Slx4"/>
</dbReference>
<evidence type="ECO:0000313" key="10">
    <source>
        <dbReference type="EMBL" id="KAB7505446.1"/>
    </source>
</evidence>
<organism evidence="10 11">
    <name type="scientific">Armadillidium nasatum</name>
    <dbReference type="NCBI Taxonomy" id="96803"/>
    <lineage>
        <taxon>Eukaryota</taxon>
        <taxon>Metazoa</taxon>
        <taxon>Ecdysozoa</taxon>
        <taxon>Arthropoda</taxon>
        <taxon>Crustacea</taxon>
        <taxon>Multicrustacea</taxon>
        <taxon>Malacostraca</taxon>
        <taxon>Eumalacostraca</taxon>
        <taxon>Peracarida</taxon>
        <taxon>Isopoda</taxon>
        <taxon>Oniscidea</taxon>
        <taxon>Crinocheta</taxon>
        <taxon>Armadillidiidae</taxon>
        <taxon>Armadillidium</taxon>
    </lineage>
</organism>
<dbReference type="InterPro" id="IPR011333">
    <property type="entry name" value="SKP1/BTB/POZ_sf"/>
</dbReference>
<dbReference type="PANTHER" id="PTHR21541:SF3">
    <property type="entry name" value="STRUCTURE-SPECIFIC ENDONUCLEASE SUBUNIT SLX4"/>
    <property type="match status" value="1"/>
</dbReference>
<sequence>FQKPDGAKSRGSKSSDPELELAYALSRSLVEEERKKREIEEDKLASLGLNEILQEKRRKLALPQPPPLSSSNKGTRGLKGRRKGKVLTILMTRTQEVRERIITEKVAAILAGEFDTPIIPPENRSNVKQTSKFIYDDLYNKDLHLWKFACTGLEVPSTSYYVPDLADYIKPEETSFAEILKKNSKITGKLNYTALAEDSDMENDDESDVGAPVETTIVDAYCTQLALAELLCTQNIEDLTFSTDDDVTEVAKKKCENLQESTMHQIDTPMELSRNEASPPNNNNNNSNNNDNNNKVISSHDFSSVEKECEEKESNKKNMLQSHDERGENCKINNDANLICLSSDDDDATSSTVSFSPEKIQREKLEKAPVNSVTTESINLCEKITIEESSVSSKNIELDTPFYSKLIYDWSCLLASGENSDLVIVTEGSKIPVHSLVLFCRCSKILAEVIEEELYPTNEIFSPKKKWLNWCEFSFEAAYAFIVYLYTGVCPVKRKDKDDTWLGLYDLALKYSCSELIEHLESIYKIASDDDPVKENVENLEKCSVSESIDRFSKQISQTLVNNNCSHTESQRIPLSVNECNSPDIFDEWEADEQSTSLLNSINVTPPGASISDSILQGLKSPVLNLGNDSFDHPVNTPKGSSVNSNLSVKNTPVLNLDDKSPNCFANISNDSTVKSKEDDDNKCAQNKIIGTNKRNKEISKRNLSSEFKDLADGHTSGNHDSLGDMPESPLRMSSFSDLDYPSGNEIVDLTVSSDSEDEKGKKNSPCKQDCSKSLVKEFRKEGISLSAIELQDDNVGNSSNLSSLIDKSILNTPKNNSFDLPNIEIPSPKHSSDNVKVRTANHGISDDSLLNAVCDMEKGLQGVSERKIENNFKTPLQKFYKSKSYSEASPRTLATPNKGGSELLNSQFNITPMPDYKSMLSPDLKRELDKYGIRKLSRKKAITLLLHIYEETHPYVTDSEAEENFEDSFESSQKSLPPPSPIPDKPTGKTKGNALGGKKTNAKKSSDVDLNSSLSSNTSADTSFECLEETFLPCSQEEADDFSATQEGSQLVSLENRIKTFIRSDEELYSQILKYDPIWANELLRNLKLNGIKCSMAKLISFLDEQCITFRLPTKGRTRKRRRKNTSSPGKSPKKKRK</sequence>
<keyword evidence="10" id="KW-0255">Endonuclease</keyword>
<dbReference type="CDD" id="cd22999">
    <property type="entry name" value="SAP_SLX4"/>
    <property type="match status" value="1"/>
</dbReference>
<dbReference type="GO" id="GO:0006281">
    <property type="term" value="P:DNA repair"/>
    <property type="evidence" value="ECO:0007669"/>
    <property type="project" value="UniProtKB-KW"/>
</dbReference>
<keyword evidence="10" id="KW-0378">Hydrolase</keyword>
<evidence type="ECO:0000256" key="1">
    <source>
        <dbReference type="ARBA" id="ARBA00004123"/>
    </source>
</evidence>
<keyword evidence="4" id="KW-0233">DNA recombination</keyword>
<dbReference type="Pfam" id="PF00651">
    <property type="entry name" value="BTB"/>
    <property type="match status" value="1"/>
</dbReference>
<keyword evidence="10" id="KW-0540">Nuclease</keyword>
<evidence type="ECO:0000256" key="8">
    <source>
        <dbReference type="SAM" id="MobiDB-lite"/>
    </source>
</evidence>
<keyword evidence="11" id="KW-1185">Reference proteome</keyword>
<feature type="domain" description="BTB" evidence="9">
    <location>
        <begin position="420"/>
        <end position="494"/>
    </location>
</feature>
<feature type="region of interest" description="Disordered" evidence="8">
    <location>
        <begin position="58"/>
        <end position="80"/>
    </location>
</feature>
<evidence type="ECO:0000256" key="5">
    <source>
        <dbReference type="ARBA" id="ARBA00023204"/>
    </source>
</evidence>
<feature type="region of interest" description="Disordered" evidence="8">
    <location>
        <begin position="708"/>
        <end position="738"/>
    </location>
</feature>
<name>A0A5N5TFL7_9CRUS</name>
<dbReference type="AlphaFoldDB" id="A0A5N5TFL7"/>
<dbReference type="Proteomes" id="UP000326759">
    <property type="component" value="Unassembled WGS sequence"/>
</dbReference>
<gene>
    <name evidence="10" type="primary">Slx4</name>
    <name evidence="10" type="ORF">Anas_05951</name>
</gene>
<feature type="region of interest" description="Disordered" evidence="8">
    <location>
        <begin position="959"/>
        <end position="1020"/>
    </location>
</feature>
<dbReference type="GO" id="GO:0006260">
    <property type="term" value="P:DNA replication"/>
    <property type="evidence" value="ECO:0007669"/>
    <property type="project" value="InterPro"/>
</dbReference>
<evidence type="ECO:0000259" key="9">
    <source>
        <dbReference type="PROSITE" id="PS50097"/>
    </source>
</evidence>
<dbReference type="SUPFAM" id="SSF54695">
    <property type="entry name" value="POZ domain"/>
    <property type="match status" value="1"/>
</dbReference>
<proteinExistence type="inferred from homology"/>
<dbReference type="PROSITE" id="PS50097">
    <property type="entry name" value="BTB"/>
    <property type="match status" value="1"/>
</dbReference>
<dbReference type="GO" id="GO:0000712">
    <property type="term" value="P:resolution of meiotic recombination intermediates"/>
    <property type="evidence" value="ECO:0007669"/>
    <property type="project" value="TreeGrafter"/>
</dbReference>
<feature type="compositionally biased region" description="Acidic residues" evidence="8">
    <location>
        <begin position="960"/>
        <end position="970"/>
    </location>
</feature>
<keyword evidence="3" id="KW-0227">DNA damage</keyword>
<dbReference type="GO" id="GO:0004519">
    <property type="term" value="F:endonuclease activity"/>
    <property type="evidence" value="ECO:0007669"/>
    <property type="project" value="UniProtKB-KW"/>
</dbReference>
<keyword evidence="6" id="KW-0539">Nucleus</keyword>
<feature type="region of interest" description="Disordered" evidence="8">
    <location>
        <begin position="752"/>
        <end position="771"/>
    </location>
</feature>
<comment type="subcellular location">
    <subcellularLocation>
        <location evidence="1">Nucleus</location>
    </subcellularLocation>
</comment>
<evidence type="ECO:0000256" key="6">
    <source>
        <dbReference type="ARBA" id="ARBA00023242"/>
    </source>
</evidence>
<feature type="compositionally biased region" description="Low complexity" evidence="8">
    <location>
        <begin position="1009"/>
        <end position="1020"/>
    </location>
</feature>
<feature type="compositionally biased region" description="Basic and acidic residues" evidence="8">
    <location>
        <begin position="303"/>
        <end position="323"/>
    </location>
</feature>
<dbReference type="GO" id="GO:0033557">
    <property type="term" value="C:Slx1-Slx4 complex"/>
    <property type="evidence" value="ECO:0007669"/>
    <property type="project" value="InterPro"/>
</dbReference>
<evidence type="ECO:0000256" key="2">
    <source>
        <dbReference type="ARBA" id="ARBA00006661"/>
    </source>
</evidence>
<accession>A0A5N5TFL7</accession>
<feature type="non-terminal residue" evidence="10">
    <location>
        <position position="1"/>
    </location>
</feature>
<protein>
    <recommendedName>
        <fullName evidence="7">Structure-specific endonuclease subunit SLX4</fullName>
    </recommendedName>
</protein>
<keyword evidence="5" id="KW-0234">DNA repair</keyword>
<feature type="region of interest" description="Disordered" evidence="8">
    <location>
        <begin position="1118"/>
        <end position="1139"/>
    </location>
</feature>
<dbReference type="InterPro" id="IPR000210">
    <property type="entry name" value="BTB/POZ_dom"/>
</dbReference>
<dbReference type="EMBL" id="SEYY01001230">
    <property type="protein sequence ID" value="KAB7505446.1"/>
    <property type="molecule type" value="Genomic_DNA"/>
</dbReference>
<evidence type="ECO:0000256" key="4">
    <source>
        <dbReference type="ARBA" id="ARBA00023172"/>
    </source>
</evidence>
<dbReference type="Pfam" id="PF09494">
    <property type="entry name" value="Slx4"/>
    <property type="match status" value="1"/>
</dbReference>